<dbReference type="SUPFAM" id="SSF51197">
    <property type="entry name" value="Clavaminate synthase-like"/>
    <property type="match status" value="1"/>
</dbReference>
<dbReference type="EMBL" id="JACHJN010000012">
    <property type="protein sequence ID" value="MBB5959622.1"/>
    <property type="molecule type" value="Genomic_DNA"/>
</dbReference>
<dbReference type="Proteomes" id="UP000547510">
    <property type="component" value="Unassembled WGS sequence"/>
</dbReference>
<dbReference type="Gene3D" id="3.60.130.10">
    <property type="entry name" value="Clavaminate synthase-like"/>
    <property type="match status" value="1"/>
</dbReference>
<proteinExistence type="predicted"/>
<dbReference type="GO" id="GO:0016491">
    <property type="term" value="F:oxidoreductase activity"/>
    <property type="evidence" value="ECO:0007669"/>
    <property type="project" value="UniProtKB-KW"/>
</dbReference>
<reference evidence="2 3" key="1">
    <citation type="submission" date="2020-08" db="EMBL/GenBank/DDBJ databases">
        <title>Genomic Encyclopedia of Type Strains, Phase III (KMG-III): the genomes of soil and plant-associated and newly described type strains.</title>
        <authorList>
            <person name="Whitman W."/>
        </authorList>
    </citation>
    <scope>NUCLEOTIDE SEQUENCE [LARGE SCALE GENOMIC DNA]</scope>
    <source>
        <strain evidence="2 3">CECT 8640</strain>
    </source>
</reference>
<gene>
    <name evidence="2" type="ORF">FHS29_006243</name>
</gene>
<comment type="caution">
    <text evidence="2">The sequence shown here is derived from an EMBL/GenBank/DDBJ whole genome shotgun (WGS) entry which is preliminary data.</text>
</comment>
<name>A0A841CMC3_9PSEU</name>
<evidence type="ECO:0000313" key="2">
    <source>
        <dbReference type="EMBL" id="MBB5959622.1"/>
    </source>
</evidence>
<evidence type="ECO:0000256" key="1">
    <source>
        <dbReference type="ARBA" id="ARBA00023002"/>
    </source>
</evidence>
<keyword evidence="3" id="KW-1185">Reference proteome</keyword>
<dbReference type="InterPro" id="IPR042098">
    <property type="entry name" value="TauD-like_sf"/>
</dbReference>
<organism evidence="2 3">
    <name type="scientific">Saccharothrix tamanrassetensis</name>
    <dbReference type="NCBI Taxonomy" id="1051531"/>
    <lineage>
        <taxon>Bacteria</taxon>
        <taxon>Bacillati</taxon>
        <taxon>Actinomycetota</taxon>
        <taxon>Actinomycetes</taxon>
        <taxon>Pseudonocardiales</taxon>
        <taxon>Pseudonocardiaceae</taxon>
        <taxon>Saccharothrix</taxon>
    </lineage>
</organism>
<keyword evidence="1" id="KW-0560">Oxidoreductase</keyword>
<evidence type="ECO:0000313" key="3">
    <source>
        <dbReference type="Proteomes" id="UP000547510"/>
    </source>
</evidence>
<dbReference type="AlphaFoldDB" id="A0A841CMC3"/>
<protein>
    <submittedName>
        <fullName evidence="2">Uncharacterized protein</fullName>
    </submittedName>
</protein>
<sequence>MLRRRHRNAEDQEFLLNAPVHARRLPPRLQEYVDAFRRQESGYGVIAGHPVDDDVIGRPRPLEPASFPVVAGHDLLLALYAALLGDAFGWATQQNGRITQDVLPIKEDEGNQLSIAPDVPLGWHTGDAFPSCRPESVLLACVRNPTEKVTTVARADGLELDEHDASALFEPRFRITPDKSHLSQHNSIERAVAFRGKSRGRHGDLLSRILGGHCAL</sequence>
<accession>A0A841CMC3</accession>
<dbReference type="RefSeq" id="WP_184696697.1">
    <property type="nucleotide sequence ID" value="NZ_JACHJN010000012.1"/>
</dbReference>